<dbReference type="Proteomes" id="UP000030185">
    <property type="component" value="Unassembled WGS sequence"/>
</dbReference>
<accession>A0A098LHR4</accession>
<dbReference type="InterPro" id="IPR036259">
    <property type="entry name" value="MFS_trans_sf"/>
</dbReference>
<dbReference type="RefSeq" id="WP_052430249.1">
    <property type="nucleotide sequence ID" value="NZ_BBLT01000006.1"/>
</dbReference>
<evidence type="ECO:0000256" key="1">
    <source>
        <dbReference type="ARBA" id="ARBA00022692"/>
    </source>
</evidence>
<feature type="transmembrane region" description="Helical" evidence="4">
    <location>
        <begin position="369"/>
        <end position="389"/>
    </location>
</feature>
<feature type="transmembrane region" description="Helical" evidence="4">
    <location>
        <begin position="267"/>
        <end position="288"/>
    </location>
</feature>
<name>A0A098LHR4_9BACT</name>
<evidence type="ECO:0000313" key="5">
    <source>
        <dbReference type="EMBL" id="GAL85962.1"/>
    </source>
</evidence>
<keyword evidence="2 4" id="KW-1133">Transmembrane helix</keyword>
<feature type="transmembrane region" description="Helical" evidence="4">
    <location>
        <begin position="115"/>
        <end position="137"/>
    </location>
</feature>
<comment type="caution">
    <text evidence="5">The sequence shown here is derived from an EMBL/GenBank/DDBJ whole genome shotgun (WGS) entry which is preliminary data.</text>
</comment>
<keyword evidence="3 4" id="KW-0472">Membrane</keyword>
<organism evidence="5 6">
    <name type="scientific">Sporocytophaga myxococcoides</name>
    <dbReference type="NCBI Taxonomy" id="153721"/>
    <lineage>
        <taxon>Bacteria</taxon>
        <taxon>Pseudomonadati</taxon>
        <taxon>Bacteroidota</taxon>
        <taxon>Cytophagia</taxon>
        <taxon>Cytophagales</taxon>
        <taxon>Cytophagaceae</taxon>
        <taxon>Sporocytophaga</taxon>
    </lineage>
</organism>
<dbReference type="InterPro" id="IPR052528">
    <property type="entry name" value="Sugar_transport-like"/>
</dbReference>
<dbReference type="STRING" id="153721.MYP_3191"/>
<feature type="transmembrane region" description="Helical" evidence="4">
    <location>
        <begin position="330"/>
        <end position="349"/>
    </location>
</feature>
<dbReference type="SUPFAM" id="SSF103473">
    <property type="entry name" value="MFS general substrate transporter"/>
    <property type="match status" value="1"/>
</dbReference>
<dbReference type="InterPro" id="IPR011701">
    <property type="entry name" value="MFS"/>
</dbReference>
<feature type="transmembrane region" description="Helical" evidence="4">
    <location>
        <begin position="58"/>
        <end position="79"/>
    </location>
</feature>
<feature type="transmembrane region" description="Helical" evidence="4">
    <location>
        <begin position="238"/>
        <end position="260"/>
    </location>
</feature>
<dbReference type="OrthoDB" id="9772882at2"/>
<evidence type="ECO:0000256" key="2">
    <source>
        <dbReference type="ARBA" id="ARBA00022989"/>
    </source>
</evidence>
<evidence type="ECO:0000256" key="4">
    <source>
        <dbReference type="SAM" id="Phobius"/>
    </source>
</evidence>
<feature type="transmembrane region" description="Helical" evidence="4">
    <location>
        <begin position="91"/>
        <end position="108"/>
    </location>
</feature>
<evidence type="ECO:0000256" key="3">
    <source>
        <dbReference type="ARBA" id="ARBA00023136"/>
    </source>
</evidence>
<dbReference type="AlphaFoldDB" id="A0A098LHR4"/>
<protein>
    <submittedName>
        <fullName evidence="5">Major facilitator transporter</fullName>
    </submittedName>
</protein>
<keyword evidence="6" id="KW-1185">Reference proteome</keyword>
<dbReference type="Pfam" id="PF07690">
    <property type="entry name" value="MFS_1"/>
    <property type="match status" value="1"/>
</dbReference>
<keyword evidence="1 4" id="KW-0812">Transmembrane</keyword>
<reference evidence="5 6" key="1">
    <citation type="submission" date="2014-09" db="EMBL/GenBank/DDBJ databases">
        <title>Sporocytophaga myxococcoides PG-01 genome sequencing.</title>
        <authorList>
            <person name="Liu L."/>
            <person name="Gao P.J."/>
            <person name="Chen G.J."/>
            <person name="Wang L.S."/>
        </authorList>
    </citation>
    <scope>NUCLEOTIDE SEQUENCE [LARGE SCALE GENOMIC DNA]</scope>
    <source>
        <strain evidence="5 6">PG-01</strain>
    </source>
</reference>
<dbReference type="PANTHER" id="PTHR23526:SF2">
    <property type="entry name" value="MAJOR FACILITATOR SUPERFAMILY (MFS) PROFILE DOMAIN-CONTAINING PROTEIN"/>
    <property type="match status" value="1"/>
</dbReference>
<feature type="transmembrane region" description="Helical" evidence="4">
    <location>
        <begin position="157"/>
        <end position="176"/>
    </location>
</feature>
<gene>
    <name evidence="5" type="ORF">MYP_3191</name>
</gene>
<feature type="transmembrane region" description="Helical" evidence="4">
    <location>
        <begin position="188"/>
        <end position="206"/>
    </location>
</feature>
<feature type="transmembrane region" description="Helical" evidence="4">
    <location>
        <begin position="300"/>
        <end position="318"/>
    </location>
</feature>
<feature type="transmembrane region" description="Helical" evidence="4">
    <location>
        <begin position="410"/>
        <end position="436"/>
    </location>
</feature>
<proteinExistence type="predicted"/>
<dbReference type="EMBL" id="BBLT01000006">
    <property type="protein sequence ID" value="GAL85962.1"/>
    <property type="molecule type" value="Genomic_DNA"/>
</dbReference>
<evidence type="ECO:0000313" key="6">
    <source>
        <dbReference type="Proteomes" id="UP000030185"/>
    </source>
</evidence>
<sequence length="529" mass="59820">MKLTPSEVPLTEPQVKKGLHLIVQDGLMAEAMATLTGGAFLVSYALKLGASNFQIGLLASMPTLTNLFQLLAIYLIYLIGNRRVLSVTTSLFARLPLILISLIPFLFSPSTGLPLLILFLSFHYILGAISGCSWNSWMKDLVPEDQLGTYFSNRSRLIQMLNVGLSLVCAFFLDFIKSRFPQWEMNTYSIMFFLGGLAGLYGVYVVSKVPEPKLAAIKSNVFSLFKTPFKEKNFRNLLIFNSFWAFAVNLAAPFFSVYLLKMLNLPLSYVIGFTILSQATNILFIRVWGKYSDKYSNKTILRICGPIYLCCILAFTFTTMPHSHSLTLPLLVLIYMFNGISIAGINLSLTNIGMKLAPKEGEATAFLTIRGLTNAFFAGIAPIIGGYFVDFFSKRELSFNFEWKAPDGNFILHTLNIQTWDFFFVFAFILGIVALYRLSYVKEKGEVHQKVVINEISSSFRKELKSNAMFQGIKSMFYIPFSIFTILKRKRKIYKYKVSKKADRTAAKLVSYSEKPKKNHTKERKLIKA</sequence>
<dbReference type="Gene3D" id="1.20.1250.20">
    <property type="entry name" value="MFS general substrate transporter like domains"/>
    <property type="match status" value="2"/>
</dbReference>
<dbReference type="PANTHER" id="PTHR23526">
    <property type="entry name" value="INTEGRAL MEMBRANE TRANSPORT PROTEIN-RELATED"/>
    <property type="match status" value="1"/>
</dbReference>
<dbReference type="eggNOG" id="COG2211">
    <property type="taxonomic scope" value="Bacteria"/>
</dbReference>
<dbReference type="GO" id="GO:0022857">
    <property type="term" value="F:transmembrane transporter activity"/>
    <property type="evidence" value="ECO:0007669"/>
    <property type="project" value="InterPro"/>
</dbReference>